<gene>
    <name evidence="1" type="ORF">WHR41_06068</name>
</gene>
<evidence type="ECO:0000313" key="2">
    <source>
        <dbReference type="Proteomes" id="UP000803884"/>
    </source>
</evidence>
<dbReference type="EMBL" id="JAAQHG020000018">
    <property type="protein sequence ID" value="KAL1585593.1"/>
    <property type="molecule type" value="Genomic_DNA"/>
</dbReference>
<organism evidence="1 2">
    <name type="scientific">Cladosporium halotolerans</name>
    <dbReference type="NCBI Taxonomy" id="1052096"/>
    <lineage>
        <taxon>Eukaryota</taxon>
        <taxon>Fungi</taxon>
        <taxon>Dikarya</taxon>
        <taxon>Ascomycota</taxon>
        <taxon>Pezizomycotina</taxon>
        <taxon>Dothideomycetes</taxon>
        <taxon>Dothideomycetidae</taxon>
        <taxon>Cladosporiales</taxon>
        <taxon>Cladosporiaceae</taxon>
        <taxon>Cladosporium</taxon>
    </lineage>
</organism>
<dbReference type="RefSeq" id="XP_069228699.1">
    <property type="nucleotide sequence ID" value="XM_069374673.1"/>
</dbReference>
<dbReference type="GeneID" id="96007511"/>
<accession>A0AB34KKF1</accession>
<dbReference type="AlphaFoldDB" id="A0AB34KKF1"/>
<protein>
    <submittedName>
        <fullName evidence="1">Uncharacterized protein</fullName>
    </submittedName>
</protein>
<sequence length="168" mass="18548">MKISGNTICNLTTGQIIYTISNNSTSSFTGSSSQLSLVHAWTGSTIAQARRHTLSSNVITVNGLSSKLKHDDASFSERWAYQPTWTNGAVKWYFKNPRKSELRLVDAKRGGREILTVQGDEVIFLDQRLRLEQVGELLLAVVLLREDLKEGKEAEGEVAQAVLEAVLA</sequence>
<name>A0AB34KKF1_9PEZI</name>
<reference evidence="1 2" key="1">
    <citation type="journal article" date="2020" name="Microbiol. Resour. Announc.">
        <title>Draft Genome Sequence of a Cladosporium Species Isolated from the Mesophotic Ascidian Didemnum maculosum.</title>
        <authorList>
            <person name="Gioti A."/>
            <person name="Siaperas R."/>
            <person name="Nikolaivits E."/>
            <person name="Le Goff G."/>
            <person name="Ouazzani J."/>
            <person name="Kotoulas G."/>
            <person name="Topakas E."/>
        </authorList>
    </citation>
    <scope>NUCLEOTIDE SEQUENCE [LARGE SCALE GENOMIC DNA]</scope>
    <source>
        <strain evidence="1 2">TM138-S3</strain>
    </source>
</reference>
<comment type="caution">
    <text evidence="1">The sequence shown here is derived from an EMBL/GenBank/DDBJ whole genome shotgun (WGS) entry which is preliminary data.</text>
</comment>
<dbReference type="Proteomes" id="UP000803884">
    <property type="component" value="Unassembled WGS sequence"/>
</dbReference>
<keyword evidence="2" id="KW-1185">Reference proteome</keyword>
<proteinExistence type="predicted"/>
<evidence type="ECO:0000313" key="1">
    <source>
        <dbReference type="EMBL" id="KAL1585593.1"/>
    </source>
</evidence>